<protein>
    <submittedName>
        <fullName evidence="2">Heterokaryon incompatibility protein-domain-containing protein</fullName>
    </submittedName>
</protein>
<name>A0A9P9A849_9PEZI</name>
<evidence type="ECO:0000313" key="2">
    <source>
        <dbReference type="EMBL" id="KAH6686479.1"/>
    </source>
</evidence>
<dbReference type="AlphaFoldDB" id="A0A9P9A849"/>
<evidence type="ECO:0000259" key="1">
    <source>
        <dbReference type="Pfam" id="PF06985"/>
    </source>
</evidence>
<dbReference type="PANTHER" id="PTHR24148">
    <property type="entry name" value="ANKYRIN REPEAT DOMAIN-CONTAINING PROTEIN 39 HOMOLOG-RELATED"/>
    <property type="match status" value="1"/>
</dbReference>
<organism evidence="2 3">
    <name type="scientific">Plectosphaerella plurivora</name>
    <dbReference type="NCBI Taxonomy" id="936078"/>
    <lineage>
        <taxon>Eukaryota</taxon>
        <taxon>Fungi</taxon>
        <taxon>Dikarya</taxon>
        <taxon>Ascomycota</taxon>
        <taxon>Pezizomycotina</taxon>
        <taxon>Sordariomycetes</taxon>
        <taxon>Hypocreomycetidae</taxon>
        <taxon>Glomerellales</taxon>
        <taxon>Plectosphaerellaceae</taxon>
        <taxon>Plectosphaerella</taxon>
    </lineage>
</organism>
<dbReference type="InterPro" id="IPR052895">
    <property type="entry name" value="HetReg/Transcr_Mod"/>
</dbReference>
<keyword evidence="3" id="KW-1185">Reference proteome</keyword>
<dbReference type="Proteomes" id="UP000770015">
    <property type="component" value="Unassembled WGS sequence"/>
</dbReference>
<sequence length="575" mass="65268">MDPKRPQTVYQHPPLHGVTPARLLSLHCDTTTNTIHGRLISFDLDARSTPAFSTLSYEWGSPTYTNTITLDGHPFPILDNLYPILVLLCNASEHKWLWIDSICIDQQDLQERASQVQLMQRIFAQSEKTIAWLGESSPEIDEGIDFLYTLAKSHSKIMNFSTVNDTREVPVDLRLPEKWRALGKFLDINWWRRMWTLQEFVIAEDPILCCGTKQVEMFTLEAGLSAIWFCEPDSSLMRPGLWALTWSRERLRQWHHDSGYTDHMGLIALLAYTSSSEVTNPRDRIYGLLGLVNQEDREMVGRPDYLASVEDVYNRLAKSFIETHSSLDIICFAQTFHRPASLTTSVGTTPDILPSWVPDWRVHAEPYVTPFMVSQTSNRSIGNFRPIACDGFEDEPRDENYCADGISDPKVIIDLDTGRLICRGYLVGQIDGIGTTLKSADHLTVDQDALPITQSSSIYNIPLQPPPPAPSPSKSKALLSTIVRCLTLDREDRYLTFEAPYEIFTTQFLNLLTFAEIENPEILPARCRSALSWYNFNKHLFLRGRTLEQLCHDCMGPEPLDDEALCACCVEENAG</sequence>
<gene>
    <name evidence="2" type="ORF">F5X68DRAFT_262255</name>
</gene>
<proteinExistence type="predicted"/>
<comment type="caution">
    <text evidence="2">The sequence shown here is derived from an EMBL/GenBank/DDBJ whole genome shotgun (WGS) entry which is preliminary data.</text>
</comment>
<dbReference type="PANTHER" id="PTHR24148:SF73">
    <property type="entry name" value="HET DOMAIN PROTEIN (AFU_ORTHOLOGUE AFUA_8G01020)"/>
    <property type="match status" value="1"/>
</dbReference>
<dbReference type="Pfam" id="PF06985">
    <property type="entry name" value="HET"/>
    <property type="match status" value="1"/>
</dbReference>
<reference evidence="2" key="1">
    <citation type="journal article" date="2021" name="Nat. Commun.">
        <title>Genetic determinants of endophytism in the Arabidopsis root mycobiome.</title>
        <authorList>
            <person name="Mesny F."/>
            <person name="Miyauchi S."/>
            <person name="Thiergart T."/>
            <person name="Pickel B."/>
            <person name="Atanasova L."/>
            <person name="Karlsson M."/>
            <person name="Huettel B."/>
            <person name="Barry K.W."/>
            <person name="Haridas S."/>
            <person name="Chen C."/>
            <person name="Bauer D."/>
            <person name="Andreopoulos W."/>
            <person name="Pangilinan J."/>
            <person name="LaButti K."/>
            <person name="Riley R."/>
            <person name="Lipzen A."/>
            <person name="Clum A."/>
            <person name="Drula E."/>
            <person name="Henrissat B."/>
            <person name="Kohler A."/>
            <person name="Grigoriev I.V."/>
            <person name="Martin F.M."/>
            <person name="Hacquard S."/>
        </authorList>
    </citation>
    <scope>NUCLEOTIDE SEQUENCE</scope>
    <source>
        <strain evidence="2">MPI-SDFR-AT-0117</strain>
    </source>
</reference>
<feature type="domain" description="Heterokaryon incompatibility" evidence="1">
    <location>
        <begin position="52"/>
        <end position="199"/>
    </location>
</feature>
<evidence type="ECO:0000313" key="3">
    <source>
        <dbReference type="Proteomes" id="UP000770015"/>
    </source>
</evidence>
<dbReference type="EMBL" id="JAGSXJ010000013">
    <property type="protein sequence ID" value="KAH6686479.1"/>
    <property type="molecule type" value="Genomic_DNA"/>
</dbReference>
<dbReference type="OrthoDB" id="2504919at2759"/>
<dbReference type="InterPro" id="IPR010730">
    <property type="entry name" value="HET"/>
</dbReference>
<accession>A0A9P9A849</accession>